<feature type="coiled-coil region" evidence="2">
    <location>
        <begin position="191"/>
        <end position="221"/>
    </location>
</feature>
<dbReference type="SMART" id="SM00397">
    <property type="entry name" value="t_SNARE"/>
    <property type="match status" value="2"/>
</dbReference>
<dbReference type="CDD" id="cd15886">
    <property type="entry name" value="SNARE_SEC9N"/>
    <property type="match status" value="1"/>
</dbReference>
<dbReference type="PANTHER" id="PTHR19305">
    <property type="entry name" value="SYNAPTOSOMAL ASSOCIATED PROTEIN"/>
    <property type="match status" value="1"/>
</dbReference>
<feature type="region of interest" description="Disordered" evidence="3">
    <location>
        <begin position="1"/>
        <end position="106"/>
    </location>
</feature>
<proteinExistence type="inferred from homology"/>
<evidence type="ECO:0000256" key="3">
    <source>
        <dbReference type="SAM" id="MobiDB-lite"/>
    </source>
</evidence>
<dbReference type="AlphaFoldDB" id="A0AAD5P8F3"/>
<evidence type="ECO:0000259" key="4">
    <source>
        <dbReference type="PROSITE" id="PS50192"/>
    </source>
</evidence>
<feature type="compositionally biased region" description="Basic and acidic residues" evidence="3">
    <location>
        <begin position="224"/>
        <end position="235"/>
    </location>
</feature>
<feature type="region of interest" description="Disordered" evidence="3">
    <location>
        <begin position="224"/>
        <end position="265"/>
    </location>
</feature>
<dbReference type="InterPro" id="IPR000727">
    <property type="entry name" value="T_SNARE_dom"/>
</dbReference>
<reference evidence="5" key="1">
    <citation type="journal article" date="2022" name="IScience">
        <title>Evolution of zygomycete secretomes and the origins of terrestrial fungal ecologies.</title>
        <authorList>
            <person name="Chang Y."/>
            <person name="Wang Y."/>
            <person name="Mondo S."/>
            <person name="Ahrendt S."/>
            <person name="Andreopoulos W."/>
            <person name="Barry K."/>
            <person name="Beard J."/>
            <person name="Benny G.L."/>
            <person name="Blankenship S."/>
            <person name="Bonito G."/>
            <person name="Cuomo C."/>
            <person name="Desiro A."/>
            <person name="Gervers K.A."/>
            <person name="Hundley H."/>
            <person name="Kuo A."/>
            <person name="LaButti K."/>
            <person name="Lang B.F."/>
            <person name="Lipzen A."/>
            <person name="O'Donnell K."/>
            <person name="Pangilinan J."/>
            <person name="Reynolds N."/>
            <person name="Sandor L."/>
            <person name="Smith M.E."/>
            <person name="Tsang A."/>
            <person name="Grigoriev I.V."/>
            <person name="Stajich J.E."/>
            <person name="Spatafora J.W."/>
        </authorList>
    </citation>
    <scope>NUCLEOTIDE SEQUENCE</scope>
    <source>
        <strain evidence="5">RSA 2281</strain>
    </source>
</reference>
<protein>
    <recommendedName>
        <fullName evidence="4">t-SNARE coiled-coil homology domain-containing protein</fullName>
    </recommendedName>
</protein>
<dbReference type="GO" id="GO:0005886">
    <property type="term" value="C:plasma membrane"/>
    <property type="evidence" value="ECO:0007669"/>
    <property type="project" value="TreeGrafter"/>
</dbReference>
<dbReference type="EMBL" id="JAIXMP010000040">
    <property type="protein sequence ID" value="KAI9247992.1"/>
    <property type="molecule type" value="Genomic_DNA"/>
</dbReference>
<comment type="caution">
    <text evidence="5">The sequence shown here is derived from an EMBL/GenBank/DDBJ whole genome shotgun (WGS) entry which is preliminary data.</text>
</comment>
<sequence length="326" mass="37039">MGFWKSKKDKGSPSISSDSTNPFESDTASSAAYSSQSSAPSYRSSPSQDYGSPQYSNGGGRYGTRRDDQYEAQQRNELFAGANGGRQAYGKSRYADDEDEEVGNIKSQIRDVKQESLESTRRALQKLNETEESAANTMNMLGQQSSQIANVDRNLDLSKAYSDRASNQANELQQLNRSIFIPVVKNPFTRSKRQQREIEALQRDQQEHMEERDRIRQYEYESNARLEQAQRRNDRVSANAGYRRGRSDADKRRYQFEADEEDDAVEDEIDGNLDLLGGATARLKNMALTMNEELDSQNKQLDKLNKKVDPLSQKLASTTHRLNKTR</sequence>
<dbReference type="CDD" id="cd15857">
    <property type="entry name" value="SNARE_SEC9C"/>
    <property type="match status" value="1"/>
</dbReference>
<feature type="compositionally biased region" description="Basic and acidic residues" evidence="3">
    <location>
        <begin position="245"/>
        <end position="256"/>
    </location>
</feature>
<keyword evidence="2" id="KW-0175">Coiled coil</keyword>
<dbReference type="PROSITE" id="PS50192">
    <property type="entry name" value="T_SNARE"/>
    <property type="match status" value="2"/>
</dbReference>
<feature type="domain" description="T-SNARE coiled-coil homology" evidence="4">
    <location>
        <begin position="110"/>
        <end position="172"/>
    </location>
</feature>
<organism evidence="5 6">
    <name type="scientific">Phascolomyces articulosus</name>
    <dbReference type="NCBI Taxonomy" id="60185"/>
    <lineage>
        <taxon>Eukaryota</taxon>
        <taxon>Fungi</taxon>
        <taxon>Fungi incertae sedis</taxon>
        <taxon>Mucoromycota</taxon>
        <taxon>Mucoromycotina</taxon>
        <taxon>Mucoromycetes</taxon>
        <taxon>Mucorales</taxon>
        <taxon>Lichtheimiaceae</taxon>
        <taxon>Phascolomyces</taxon>
    </lineage>
</organism>
<dbReference type="GO" id="GO:0019905">
    <property type="term" value="F:syntaxin binding"/>
    <property type="evidence" value="ECO:0007669"/>
    <property type="project" value="TreeGrafter"/>
</dbReference>
<comment type="similarity">
    <text evidence="1">Belongs to the SNAP-25 family.</text>
</comment>
<dbReference type="PANTHER" id="PTHR19305:SF9">
    <property type="entry name" value="SYNAPTOSOMAL-ASSOCIATED PROTEIN 29"/>
    <property type="match status" value="1"/>
</dbReference>
<dbReference type="GO" id="GO:0006887">
    <property type="term" value="P:exocytosis"/>
    <property type="evidence" value="ECO:0007669"/>
    <property type="project" value="TreeGrafter"/>
</dbReference>
<gene>
    <name evidence="5" type="ORF">BDA99DRAFT_446541</name>
</gene>
<keyword evidence="6" id="KW-1185">Reference proteome</keyword>
<evidence type="ECO:0000313" key="6">
    <source>
        <dbReference type="Proteomes" id="UP001209540"/>
    </source>
</evidence>
<accession>A0AAD5P8F3</accession>
<evidence type="ECO:0000256" key="2">
    <source>
        <dbReference type="SAM" id="Coils"/>
    </source>
</evidence>
<feature type="domain" description="T-SNARE coiled-coil homology" evidence="4">
    <location>
        <begin position="263"/>
        <end position="325"/>
    </location>
</feature>
<feature type="compositionally biased region" description="Polar residues" evidence="3">
    <location>
        <begin position="13"/>
        <end position="27"/>
    </location>
</feature>
<reference evidence="5" key="2">
    <citation type="submission" date="2023-02" db="EMBL/GenBank/DDBJ databases">
        <authorList>
            <consortium name="DOE Joint Genome Institute"/>
            <person name="Mondo S.J."/>
            <person name="Chang Y."/>
            <person name="Wang Y."/>
            <person name="Ahrendt S."/>
            <person name="Andreopoulos W."/>
            <person name="Barry K."/>
            <person name="Beard J."/>
            <person name="Benny G.L."/>
            <person name="Blankenship S."/>
            <person name="Bonito G."/>
            <person name="Cuomo C."/>
            <person name="Desiro A."/>
            <person name="Gervers K.A."/>
            <person name="Hundley H."/>
            <person name="Kuo A."/>
            <person name="LaButti K."/>
            <person name="Lang B.F."/>
            <person name="Lipzen A."/>
            <person name="O'Donnell K."/>
            <person name="Pangilinan J."/>
            <person name="Reynolds N."/>
            <person name="Sandor L."/>
            <person name="Smith M.W."/>
            <person name="Tsang A."/>
            <person name="Grigoriev I.V."/>
            <person name="Stajich J.E."/>
            <person name="Spatafora J.W."/>
        </authorList>
    </citation>
    <scope>NUCLEOTIDE SEQUENCE</scope>
    <source>
        <strain evidence="5">RSA 2281</strain>
    </source>
</reference>
<evidence type="ECO:0000313" key="5">
    <source>
        <dbReference type="EMBL" id="KAI9247992.1"/>
    </source>
</evidence>
<feature type="compositionally biased region" description="Low complexity" evidence="3">
    <location>
        <begin position="28"/>
        <end position="48"/>
    </location>
</feature>
<dbReference type="Gene3D" id="1.20.5.110">
    <property type="match status" value="2"/>
</dbReference>
<dbReference type="GO" id="GO:0031201">
    <property type="term" value="C:SNARE complex"/>
    <property type="evidence" value="ECO:0007669"/>
    <property type="project" value="TreeGrafter"/>
</dbReference>
<dbReference type="Proteomes" id="UP001209540">
    <property type="component" value="Unassembled WGS sequence"/>
</dbReference>
<dbReference type="SUPFAM" id="SSF58038">
    <property type="entry name" value="SNARE fusion complex"/>
    <property type="match status" value="2"/>
</dbReference>
<dbReference type="GO" id="GO:0005484">
    <property type="term" value="F:SNAP receptor activity"/>
    <property type="evidence" value="ECO:0007669"/>
    <property type="project" value="TreeGrafter"/>
</dbReference>
<evidence type="ECO:0000256" key="1">
    <source>
        <dbReference type="ARBA" id="ARBA00009480"/>
    </source>
</evidence>
<dbReference type="GO" id="GO:0006906">
    <property type="term" value="P:vesicle fusion"/>
    <property type="evidence" value="ECO:0007669"/>
    <property type="project" value="TreeGrafter"/>
</dbReference>
<name>A0AAD5P8F3_9FUNG</name>
<feature type="coiled-coil region" evidence="2">
    <location>
        <begin position="287"/>
        <end position="314"/>
    </location>
</feature>